<sequence length="156" mass="17667">MTVYDGPTNSYPIIRKVCGLQQRLEIYSFGTNAFIEFNTTSPSKADPRGYAIDYEFSNEYVDVLELMGNQKGITHLRGSECDLRVESNRETTHFIQSPKYPLMYPANTTCTFIIDGLQGEQNLEKVILTFEKFAVLTETFVRLLSSSAVVTNTLIK</sequence>
<evidence type="ECO:0000259" key="3">
    <source>
        <dbReference type="PROSITE" id="PS01180"/>
    </source>
</evidence>
<dbReference type="PANTHER" id="PTHR47537">
    <property type="entry name" value="CUBILIN"/>
    <property type="match status" value="1"/>
</dbReference>
<evidence type="ECO:0000256" key="1">
    <source>
        <dbReference type="ARBA" id="ARBA00023157"/>
    </source>
</evidence>
<accession>A0A3P6SHJ1</accession>
<dbReference type="InterPro" id="IPR000859">
    <property type="entry name" value="CUB_dom"/>
</dbReference>
<organism evidence="4 5">
    <name type="scientific">Gongylonema pulchrum</name>
    <dbReference type="NCBI Taxonomy" id="637853"/>
    <lineage>
        <taxon>Eukaryota</taxon>
        <taxon>Metazoa</taxon>
        <taxon>Ecdysozoa</taxon>
        <taxon>Nematoda</taxon>
        <taxon>Chromadorea</taxon>
        <taxon>Rhabditida</taxon>
        <taxon>Spirurina</taxon>
        <taxon>Spiruromorpha</taxon>
        <taxon>Spiruroidea</taxon>
        <taxon>Gongylonematidae</taxon>
        <taxon>Gongylonema</taxon>
    </lineage>
</organism>
<dbReference type="Proteomes" id="UP000271098">
    <property type="component" value="Unassembled WGS sequence"/>
</dbReference>
<feature type="domain" description="CUB" evidence="3">
    <location>
        <begin position="81"/>
        <end position="156"/>
    </location>
</feature>
<comment type="caution">
    <text evidence="2">Lacks conserved residue(s) required for the propagation of feature annotation.</text>
</comment>
<evidence type="ECO:0000256" key="2">
    <source>
        <dbReference type="PROSITE-ProRule" id="PRU00059"/>
    </source>
</evidence>
<keyword evidence="1" id="KW-1015">Disulfide bond</keyword>
<protein>
    <recommendedName>
        <fullName evidence="3">CUB domain-containing protein</fullName>
    </recommendedName>
</protein>
<dbReference type="InterPro" id="IPR035914">
    <property type="entry name" value="Sperma_CUB_dom_sf"/>
</dbReference>
<dbReference type="GO" id="GO:0005886">
    <property type="term" value="C:plasma membrane"/>
    <property type="evidence" value="ECO:0007669"/>
    <property type="project" value="TreeGrafter"/>
</dbReference>
<gene>
    <name evidence="4" type="ORF">GPUH_LOCUS6147</name>
</gene>
<dbReference type="PANTHER" id="PTHR47537:SF6">
    <property type="entry name" value="CUB DOMAIN-CONTAINING PROTEIN"/>
    <property type="match status" value="1"/>
</dbReference>
<dbReference type="PROSITE" id="PS01180">
    <property type="entry name" value="CUB"/>
    <property type="match status" value="1"/>
</dbReference>
<name>A0A3P6SHJ1_9BILA</name>
<dbReference type="Pfam" id="PF00431">
    <property type="entry name" value="CUB"/>
    <property type="match status" value="1"/>
</dbReference>
<dbReference type="AlphaFoldDB" id="A0A3P6SHJ1"/>
<dbReference type="InterPro" id="IPR053207">
    <property type="entry name" value="Non-NMDA_GluR_Accessory"/>
</dbReference>
<dbReference type="Gene3D" id="2.60.120.290">
    <property type="entry name" value="Spermadhesin, CUB domain"/>
    <property type="match status" value="2"/>
</dbReference>
<evidence type="ECO:0000313" key="5">
    <source>
        <dbReference type="Proteomes" id="UP000271098"/>
    </source>
</evidence>
<evidence type="ECO:0000313" key="4">
    <source>
        <dbReference type="EMBL" id="VDK53581.1"/>
    </source>
</evidence>
<proteinExistence type="predicted"/>
<dbReference type="EMBL" id="UYRT01013992">
    <property type="protein sequence ID" value="VDK53581.1"/>
    <property type="molecule type" value="Genomic_DNA"/>
</dbReference>
<keyword evidence="5" id="KW-1185">Reference proteome</keyword>
<reference evidence="4 5" key="1">
    <citation type="submission" date="2018-11" db="EMBL/GenBank/DDBJ databases">
        <authorList>
            <consortium name="Pathogen Informatics"/>
        </authorList>
    </citation>
    <scope>NUCLEOTIDE SEQUENCE [LARGE SCALE GENOMIC DNA]</scope>
</reference>
<dbReference type="SUPFAM" id="SSF49854">
    <property type="entry name" value="Spermadhesin, CUB domain"/>
    <property type="match status" value="2"/>
</dbReference>
<dbReference type="OrthoDB" id="6022136at2759"/>